<protein>
    <submittedName>
        <fullName evidence="1">Uncharacterized protein</fullName>
    </submittedName>
</protein>
<evidence type="ECO:0000313" key="2">
    <source>
        <dbReference type="Proteomes" id="UP001209540"/>
    </source>
</evidence>
<evidence type="ECO:0000313" key="1">
    <source>
        <dbReference type="EMBL" id="KAI9274298.1"/>
    </source>
</evidence>
<accession>A0AAD5PJN5</accession>
<organism evidence="1 2">
    <name type="scientific">Phascolomyces articulosus</name>
    <dbReference type="NCBI Taxonomy" id="60185"/>
    <lineage>
        <taxon>Eukaryota</taxon>
        <taxon>Fungi</taxon>
        <taxon>Fungi incertae sedis</taxon>
        <taxon>Mucoromycota</taxon>
        <taxon>Mucoromycotina</taxon>
        <taxon>Mucoromycetes</taxon>
        <taxon>Mucorales</taxon>
        <taxon>Lichtheimiaceae</taxon>
        <taxon>Phascolomyces</taxon>
    </lineage>
</organism>
<reference evidence="1" key="1">
    <citation type="journal article" date="2022" name="IScience">
        <title>Evolution of zygomycete secretomes and the origins of terrestrial fungal ecologies.</title>
        <authorList>
            <person name="Chang Y."/>
            <person name="Wang Y."/>
            <person name="Mondo S."/>
            <person name="Ahrendt S."/>
            <person name="Andreopoulos W."/>
            <person name="Barry K."/>
            <person name="Beard J."/>
            <person name="Benny G.L."/>
            <person name="Blankenship S."/>
            <person name="Bonito G."/>
            <person name="Cuomo C."/>
            <person name="Desiro A."/>
            <person name="Gervers K.A."/>
            <person name="Hundley H."/>
            <person name="Kuo A."/>
            <person name="LaButti K."/>
            <person name="Lang B.F."/>
            <person name="Lipzen A."/>
            <person name="O'Donnell K."/>
            <person name="Pangilinan J."/>
            <person name="Reynolds N."/>
            <person name="Sandor L."/>
            <person name="Smith M.E."/>
            <person name="Tsang A."/>
            <person name="Grigoriev I.V."/>
            <person name="Stajich J.E."/>
            <person name="Spatafora J.W."/>
        </authorList>
    </citation>
    <scope>NUCLEOTIDE SEQUENCE</scope>
    <source>
        <strain evidence="1">RSA 2281</strain>
    </source>
</reference>
<comment type="caution">
    <text evidence="1">The sequence shown here is derived from an EMBL/GenBank/DDBJ whole genome shotgun (WGS) entry which is preliminary data.</text>
</comment>
<keyword evidence="2" id="KW-1185">Reference proteome</keyword>
<name>A0AAD5PJN5_9FUNG</name>
<reference evidence="1" key="2">
    <citation type="submission" date="2023-02" db="EMBL/GenBank/DDBJ databases">
        <authorList>
            <consortium name="DOE Joint Genome Institute"/>
            <person name="Mondo S.J."/>
            <person name="Chang Y."/>
            <person name="Wang Y."/>
            <person name="Ahrendt S."/>
            <person name="Andreopoulos W."/>
            <person name="Barry K."/>
            <person name="Beard J."/>
            <person name="Benny G.L."/>
            <person name="Blankenship S."/>
            <person name="Bonito G."/>
            <person name="Cuomo C."/>
            <person name="Desiro A."/>
            <person name="Gervers K.A."/>
            <person name="Hundley H."/>
            <person name="Kuo A."/>
            <person name="LaButti K."/>
            <person name="Lang B.F."/>
            <person name="Lipzen A."/>
            <person name="O'Donnell K."/>
            <person name="Pangilinan J."/>
            <person name="Reynolds N."/>
            <person name="Sandor L."/>
            <person name="Smith M.W."/>
            <person name="Tsang A."/>
            <person name="Grigoriev I.V."/>
            <person name="Stajich J.E."/>
            <person name="Spatafora J.W."/>
        </authorList>
    </citation>
    <scope>NUCLEOTIDE SEQUENCE</scope>
    <source>
        <strain evidence="1">RSA 2281</strain>
    </source>
</reference>
<gene>
    <name evidence="1" type="ORF">BDA99DRAFT_555746</name>
</gene>
<dbReference type="AlphaFoldDB" id="A0AAD5PJN5"/>
<dbReference type="Proteomes" id="UP001209540">
    <property type="component" value="Unassembled WGS sequence"/>
</dbReference>
<proteinExistence type="predicted"/>
<sequence>MKRSTLVLCCKASTGITIGRTSNTIINSTTRLFKKKDQATEDKSTIINCVGLPSHSTLKPLYLSYDDILLARNHWTYLLLLVAQDYEESIYPQETRIVVGNDYSNLDLPPMSTILNRLFSVCPALESIELDDTEEFGDAKRMKNEEPNVEQQPKATYLASLKNLTITCWWIQPTQKSDDDYHKKRHLVQEIKSTLMEHGVISGDIN</sequence>
<dbReference type="EMBL" id="JAIXMP010000004">
    <property type="protein sequence ID" value="KAI9274298.1"/>
    <property type="molecule type" value="Genomic_DNA"/>
</dbReference>